<proteinExistence type="predicted"/>
<reference evidence="2" key="1">
    <citation type="journal article" date="2021" name="Proc. Natl. Acad. Sci. U.S.A.">
        <title>A Catalog of Tens of Thousands of Viruses from Human Metagenomes Reveals Hidden Associations with Chronic Diseases.</title>
        <authorList>
            <person name="Tisza M.J."/>
            <person name="Buck C.B."/>
        </authorList>
    </citation>
    <scope>NUCLEOTIDE SEQUENCE</scope>
    <source>
        <strain evidence="2">Ct7dP4</strain>
    </source>
</reference>
<protein>
    <submittedName>
        <fullName evidence="2">Uncharacterized protein</fullName>
    </submittedName>
</protein>
<keyword evidence="1" id="KW-0472">Membrane</keyword>
<evidence type="ECO:0000256" key="1">
    <source>
        <dbReference type="SAM" id="Phobius"/>
    </source>
</evidence>
<feature type="transmembrane region" description="Helical" evidence="1">
    <location>
        <begin position="6"/>
        <end position="26"/>
    </location>
</feature>
<keyword evidence="1" id="KW-0812">Transmembrane</keyword>
<sequence>MTTIEIILAVAFVTYILFSGFAIYVMREVIVRQKAKMKHYKSAKYQREMWNKRMSEIHQKRTVKGMSEL</sequence>
<name>A0A8S5TNP0_9CAUD</name>
<dbReference type="EMBL" id="BK032866">
    <property type="protein sequence ID" value="DAF64750.1"/>
    <property type="molecule type" value="Genomic_DNA"/>
</dbReference>
<keyword evidence="1" id="KW-1133">Transmembrane helix</keyword>
<accession>A0A8S5TNP0</accession>
<evidence type="ECO:0000313" key="2">
    <source>
        <dbReference type="EMBL" id="DAF64750.1"/>
    </source>
</evidence>
<organism evidence="2">
    <name type="scientific">Siphoviridae sp. ct7dP4</name>
    <dbReference type="NCBI Taxonomy" id="2827787"/>
    <lineage>
        <taxon>Viruses</taxon>
        <taxon>Duplodnaviria</taxon>
        <taxon>Heunggongvirae</taxon>
        <taxon>Uroviricota</taxon>
        <taxon>Caudoviricetes</taxon>
    </lineage>
</organism>